<organism evidence="14 15">
    <name type="scientific">Plutella xylostella</name>
    <name type="common">Diamondback moth</name>
    <name type="synonym">Plutella maculipennis</name>
    <dbReference type="NCBI Taxonomy" id="51655"/>
    <lineage>
        <taxon>Eukaryota</taxon>
        <taxon>Metazoa</taxon>
        <taxon>Ecdysozoa</taxon>
        <taxon>Arthropoda</taxon>
        <taxon>Hexapoda</taxon>
        <taxon>Insecta</taxon>
        <taxon>Pterygota</taxon>
        <taxon>Neoptera</taxon>
        <taxon>Endopterygota</taxon>
        <taxon>Lepidoptera</taxon>
        <taxon>Glossata</taxon>
        <taxon>Ditrysia</taxon>
        <taxon>Yponomeutoidea</taxon>
        <taxon>Plutellidae</taxon>
        <taxon>Plutella</taxon>
    </lineage>
</organism>
<dbReference type="Pfam" id="PF00001">
    <property type="entry name" value="7tm_1"/>
    <property type="match status" value="1"/>
</dbReference>
<evidence type="ECO:0000256" key="9">
    <source>
        <dbReference type="ARBA" id="ARBA00023224"/>
    </source>
</evidence>
<dbReference type="EMBL" id="JAHIBW010000029">
    <property type="protein sequence ID" value="KAG7295836.1"/>
    <property type="molecule type" value="Genomic_DNA"/>
</dbReference>
<keyword evidence="3" id="KW-1003">Cell membrane</keyword>
<evidence type="ECO:0000256" key="4">
    <source>
        <dbReference type="ARBA" id="ARBA00022692"/>
    </source>
</evidence>
<feature type="compositionally biased region" description="Polar residues" evidence="11">
    <location>
        <begin position="176"/>
        <end position="190"/>
    </location>
</feature>
<comment type="similarity">
    <text evidence="2 10">Belongs to the G-protein coupled receptor 1 family.</text>
</comment>
<dbReference type="PANTHER" id="PTHR24248">
    <property type="entry name" value="ADRENERGIC RECEPTOR-RELATED G-PROTEIN COUPLED RECEPTOR"/>
    <property type="match status" value="1"/>
</dbReference>
<feature type="transmembrane region" description="Helical" evidence="12">
    <location>
        <begin position="258"/>
        <end position="285"/>
    </location>
</feature>
<dbReference type="SUPFAM" id="SSF81321">
    <property type="entry name" value="Family A G protein-coupled receptor-like"/>
    <property type="match status" value="1"/>
</dbReference>
<evidence type="ECO:0000256" key="8">
    <source>
        <dbReference type="ARBA" id="ARBA00023170"/>
    </source>
</evidence>
<sequence>MCVLQIGMIVTPTMVSIFSVGLIAIDRYIYIIHGLYYQQWINTTRVRIGILIIWLVGLTLGFLPATGWVNEELKGTRCAYISVFPAGLIVINATLSVIPIAVVAVLYVKILILALRNLRNIKNAKKQAHESKDGLRIYRGNFNGNVKGPDKPVVRIFRSSSMSDVDKNKKDENNLMVPNNVKSKSINDLNSSEDKAVTGNDVDGKPKNDDSKLSILTIQTDFNKGSSKNVSTLSLGQSPKEPNNPAEFKTKDTRRLRAVVVVMLTSGSVIVTWLPYFIFVCFYAFCTDKVLNPKCISLNDLLRGPLAMLAFLNSILNPLIYAWWHRGFQSAVKSYFKKHCKQRDDLT</sequence>
<keyword evidence="6 10" id="KW-0297">G-protein coupled receptor</keyword>
<comment type="subcellular location">
    <subcellularLocation>
        <location evidence="1">Cell membrane</location>
        <topology evidence="1">Multi-pass membrane protein</topology>
    </subcellularLocation>
</comment>
<evidence type="ECO:0000256" key="2">
    <source>
        <dbReference type="ARBA" id="ARBA00010663"/>
    </source>
</evidence>
<evidence type="ECO:0000313" key="14">
    <source>
        <dbReference type="EMBL" id="KAG7295836.1"/>
    </source>
</evidence>
<dbReference type="InterPro" id="IPR017452">
    <property type="entry name" value="GPCR_Rhodpsn_7TM"/>
</dbReference>
<evidence type="ECO:0000256" key="11">
    <source>
        <dbReference type="SAM" id="MobiDB-lite"/>
    </source>
</evidence>
<feature type="transmembrane region" description="Helical" evidence="12">
    <location>
        <begin position="89"/>
        <end position="115"/>
    </location>
</feature>
<comment type="caution">
    <text evidence="14">The sequence shown here is derived from an EMBL/GenBank/DDBJ whole genome shotgun (WGS) entry which is preliminary data.</text>
</comment>
<evidence type="ECO:0000313" key="15">
    <source>
        <dbReference type="Proteomes" id="UP000823941"/>
    </source>
</evidence>
<keyword evidence="7 12" id="KW-0472">Membrane</keyword>
<feature type="domain" description="G-protein coupled receptors family 1 profile" evidence="13">
    <location>
        <begin position="1"/>
        <end position="321"/>
    </location>
</feature>
<proteinExistence type="inferred from homology"/>
<keyword evidence="5 12" id="KW-1133">Transmembrane helix</keyword>
<keyword evidence="9 10" id="KW-0807">Transducer</keyword>
<evidence type="ECO:0000256" key="12">
    <source>
        <dbReference type="SAM" id="Phobius"/>
    </source>
</evidence>
<name>A0ABQ7PS79_PLUXY</name>
<feature type="transmembrane region" description="Helical" evidence="12">
    <location>
        <begin position="46"/>
        <end position="69"/>
    </location>
</feature>
<evidence type="ECO:0000259" key="13">
    <source>
        <dbReference type="PROSITE" id="PS50262"/>
    </source>
</evidence>
<feature type="compositionally biased region" description="Basic and acidic residues" evidence="11">
    <location>
        <begin position="192"/>
        <end position="210"/>
    </location>
</feature>
<dbReference type="InterPro" id="IPR000276">
    <property type="entry name" value="GPCR_Rhodpsn"/>
</dbReference>
<gene>
    <name evidence="14" type="ORF">JYU34_020913</name>
</gene>
<evidence type="ECO:0000256" key="1">
    <source>
        <dbReference type="ARBA" id="ARBA00004651"/>
    </source>
</evidence>
<keyword evidence="15" id="KW-1185">Reference proteome</keyword>
<keyword evidence="4 10" id="KW-0812">Transmembrane</keyword>
<evidence type="ECO:0000256" key="10">
    <source>
        <dbReference type="RuleBase" id="RU000688"/>
    </source>
</evidence>
<accession>A0ABQ7PS79</accession>
<dbReference type="PANTHER" id="PTHR24248:SF192">
    <property type="entry name" value="G-PROTEIN COUPLED RECEPTORS FAMILY 1 PROFILE DOMAIN-CONTAINING PROTEIN"/>
    <property type="match status" value="1"/>
</dbReference>
<feature type="region of interest" description="Disordered" evidence="11">
    <location>
        <begin position="164"/>
        <end position="210"/>
    </location>
</feature>
<dbReference type="PROSITE" id="PS50262">
    <property type="entry name" value="G_PROTEIN_RECEP_F1_2"/>
    <property type="match status" value="1"/>
</dbReference>
<feature type="transmembrane region" description="Helical" evidence="12">
    <location>
        <begin position="6"/>
        <end position="25"/>
    </location>
</feature>
<feature type="compositionally biased region" description="Basic and acidic residues" evidence="11">
    <location>
        <begin position="164"/>
        <end position="173"/>
    </location>
</feature>
<feature type="transmembrane region" description="Helical" evidence="12">
    <location>
        <begin position="305"/>
        <end position="324"/>
    </location>
</feature>
<evidence type="ECO:0000256" key="5">
    <source>
        <dbReference type="ARBA" id="ARBA00022989"/>
    </source>
</evidence>
<dbReference type="PRINTS" id="PR00237">
    <property type="entry name" value="GPCRRHODOPSN"/>
</dbReference>
<feature type="compositionally biased region" description="Polar residues" evidence="11">
    <location>
        <begin position="228"/>
        <end position="241"/>
    </location>
</feature>
<dbReference type="PROSITE" id="PS00237">
    <property type="entry name" value="G_PROTEIN_RECEP_F1_1"/>
    <property type="match status" value="1"/>
</dbReference>
<evidence type="ECO:0000256" key="6">
    <source>
        <dbReference type="ARBA" id="ARBA00023040"/>
    </source>
</evidence>
<reference evidence="14 15" key="1">
    <citation type="submission" date="2021-06" db="EMBL/GenBank/DDBJ databases">
        <title>A haploid diamondback moth (Plutella xylostella L.) genome assembly resolves 31 chromosomes and identifies a diamide resistance mutation.</title>
        <authorList>
            <person name="Ward C.M."/>
            <person name="Perry K.D."/>
            <person name="Baker G."/>
            <person name="Powis K."/>
            <person name="Heckel D.G."/>
            <person name="Baxter S.W."/>
        </authorList>
    </citation>
    <scope>NUCLEOTIDE SEQUENCE [LARGE SCALE GENOMIC DNA]</scope>
    <source>
        <strain evidence="14 15">LV</strain>
        <tissue evidence="14">Single pupa</tissue>
    </source>
</reference>
<feature type="region of interest" description="Disordered" evidence="11">
    <location>
        <begin position="228"/>
        <end position="249"/>
    </location>
</feature>
<evidence type="ECO:0000256" key="3">
    <source>
        <dbReference type="ARBA" id="ARBA00022475"/>
    </source>
</evidence>
<protein>
    <recommendedName>
        <fullName evidence="13">G-protein coupled receptors family 1 profile domain-containing protein</fullName>
    </recommendedName>
</protein>
<evidence type="ECO:0000256" key="7">
    <source>
        <dbReference type="ARBA" id="ARBA00023136"/>
    </source>
</evidence>
<dbReference type="Gene3D" id="1.20.1070.10">
    <property type="entry name" value="Rhodopsin 7-helix transmembrane proteins"/>
    <property type="match status" value="2"/>
</dbReference>
<keyword evidence="8 10" id="KW-0675">Receptor</keyword>
<dbReference type="Proteomes" id="UP000823941">
    <property type="component" value="Chromosome 29"/>
</dbReference>